<proteinExistence type="predicted"/>
<dbReference type="GO" id="GO:0005634">
    <property type="term" value="C:nucleus"/>
    <property type="evidence" value="ECO:0007669"/>
    <property type="project" value="TreeGrafter"/>
</dbReference>
<evidence type="ECO:0000256" key="1">
    <source>
        <dbReference type="SAM" id="MobiDB-lite"/>
    </source>
</evidence>
<dbReference type="Proteomes" id="UP000534407">
    <property type="component" value="Unassembled WGS sequence"/>
</dbReference>
<dbReference type="EMBL" id="VXBT01012271">
    <property type="protein sequence ID" value="NXO17509.1"/>
    <property type="molecule type" value="Genomic_DNA"/>
</dbReference>
<feature type="region of interest" description="Disordered" evidence="1">
    <location>
        <begin position="43"/>
        <end position="316"/>
    </location>
</feature>
<dbReference type="PANTHER" id="PTHR47282">
    <property type="entry name" value="PGC-1 AND ERR-INDUCED REGULATOR IN MUSCLE PROTEIN 1"/>
    <property type="match status" value="1"/>
</dbReference>
<dbReference type="GO" id="GO:0005737">
    <property type="term" value="C:cytoplasm"/>
    <property type="evidence" value="ECO:0007669"/>
    <property type="project" value="TreeGrafter"/>
</dbReference>
<dbReference type="PANTHER" id="PTHR47282:SF1">
    <property type="entry name" value="PGC-1 AND ERR-INDUCED REGULATOR IN MUSCLE PROTEIN 1"/>
    <property type="match status" value="1"/>
</dbReference>
<comment type="caution">
    <text evidence="2">The sequence shown here is derived from an EMBL/GenBank/DDBJ whole genome shotgun (WGS) entry which is preliminary data.</text>
</comment>
<feature type="region of interest" description="Disordered" evidence="1">
    <location>
        <begin position="425"/>
        <end position="461"/>
    </location>
</feature>
<keyword evidence="3" id="KW-1185">Reference proteome</keyword>
<name>A0A7L1Q0Q1_ORIOR</name>
<feature type="compositionally biased region" description="Basic residues" evidence="1">
    <location>
        <begin position="430"/>
        <end position="442"/>
    </location>
</feature>
<dbReference type="InterPro" id="IPR043442">
    <property type="entry name" value="Perm1"/>
</dbReference>
<protein>
    <submittedName>
        <fullName evidence="2">PERM1 protein</fullName>
    </submittedName>
</protein>
<feature type="compositionally biased region" description="Low complexity" evidence="1">
    <location>
        <begin position="62"/>
        <end position="78"/>
    </location>
</feature>
<gene>
    <name evidence="2" type="primary">Perm1</name>
    <name evidence="2" type="ORF">ORIORI_R05450</name>
</gene>
<reference evidence="2 3" key="1">
    <citation type="submission" date="2019-09" db="EMBL/GenBank/DDBJ databases">
        <title>Bird 10,000 Genomes (B10K) Project - Family phase.</title>
        <authorList>
            <person name="Zhang G."/>
        </authorList>
    </citation>
    <scope>NUCLEOTIDE SEQUENCE [LARGE SCALE GENOMIC DNA]</scope>
    <source>
        <strain evidence="2">B10K-DU-002-24</strain>
        <tissue evidence="2">Muscle</tissue>
    </source>
</reference>
<feature type="compositionally biased region" description="Low complexity" evidence="1">
    <location>
        <begin position="280"/>
        <end position="292"/>
    </location>
</feature>
<feature type="compositionally biased region" description="Basic and acidic residues" evidence="1">
    <location>
        <begin position="449"/>
        <end position="461"/>
    </location>
</feature>
<feature type="compositionally biased region" description="Low complexity" evidence="1">
    <location>
        <begin position="207"/>
        <end position="220"/>
    </location>
</feature>
<organism evidence="2 3">
    <name type="scientific">Oriolus oriolus</name>
    <name type="common">Eurasian golden oriole</name>
    <name type="synonym">Coracias oriolus</name>
    <dbReference type="NCBI Taxonomy" id="181099"/>
    <lineage>
        <taxon>Eukaryota</taxon>
        <taxon>Metazoa</taxon>
        <taxon>Chordata</taxon>
        <taxon>Craniata</taxon>
        <taxon>Vertebrata</taxon>
        <taxon>Euteleostomi</taxon>
        <taxon>Archelosauria</taxon>
        <taxon>Archosauria</taxon>
        <taxon>Dinosauria</taxon>
        <taxon>Saurischia</taxon>
        <taxon>Theropoda</taxon>
        <taxon>Coelurosauria</taxon>
        <taxon>Aves</taxon>
        <taxon>Neognathae</taxon>
        <taxon>Neoaves</taxon>
        <taxon>Telluraves</taxon>
        <taxon>Australaves</taxon>
        <taxon>Passeriformes</taxon>
        <taxon>Corvoidea</taxon>
        <taxon>Corvidae</taxon>
        <taxon>Oriolus</taxon>
    </lineage>
</organism>
<evidence type="ECO:0000313" key="3">
    <source>
        <dbReference type="Proteomes" id="UP000534407"/>
    </source>
</evidence>
<feature type="non-terminal residue" evidence="2">
    <location>
        <position position="1"/>
    </location>
</feature>
<dbReference type="GO" id="GO:0006355">
    <property type="term" value="P:regulation of DNA-templated transcription"/>
    <property type="evidence" value="ECO:0007669"/>
    <property type="project" value="InterPro"/>
</dbReference>
<dbReference type="GO" id="GO:0014850">
    <property type="term" value="P:response to muscle activity"/>
    <property type="evidence" value="ECO:0007669"/>
    <property type="project" value="TreeGrafter"/>
</dbReference>
<sequence>MDNFEYSIQLNDREWAEFFQASEECSLAPASLATAEEQCLSDIEQGDASGRDRPCGSGGLSAAGPGSEPAAGTGSAAPRGAPGDTALRRPHRSRPELLSGSEDEAELGSVGRSLCHSDEPGCPPLAAMPSAQRRQPPRAPAGGTAQGSPGQDTAAGPRVAQEEERAGAELGSPGGSPSVVRPKVPAQPRKSRRQRGASASDGDRDPAGAAAGAGKAAPGSPMSPRKGRGKEKAAKGALVRLGSEEAADGKRSVPGPGADGGEAGSAPPKQRGKEPGAQSPGKVKAAKQPKAGQAGGPGGRDSVPAAPGEPSPAIEIPRIPAAEIPRIPAIEIPCEPGAGIPAIPAAGIPWEAAAELPRERSPLGFADGACGKPNALDVTWPEMYDYLFCDSQEEEELGSSVEGRKSPLPREFSWPELYEHFFNEPEGSRKRGKAKDRKRKKFGGLDRAGLQKEDPSPALDKDTVVIPVPDVYGHFFPERARGRMGWRGIFSMAPASEVKKAVGALKALLQRQMQLGGGQAPSSQALVPRGSGEELALVPLGGAQVWPGDADTALALRGAAEDPRVLSHKDMCLVFCAFASWAVKTSDLRAPDAWKTMFLASFGTLSAIRYFRRQLREGHPRT</sequence>
<dbReference type="AlphaFoldDB" id="A0A7L1Q0Q1"/>
<evidence type="ECO:0000313" key="2">
    <source>
        <dbReference type="EMBL" id="NXO17509.1"/>
    </source>
</evidence>
<feature type="non-terminal residue" evidence="2">
    <location>
        <position position="622"/>
    </location>
</feature>
<accession>A0A7L1Q0Q1</accession>